<feature type="domain" description="CNA-B" evidence="7">
    <location>
        <begin position="1045"/>
        <end position="1127"/>
    </location>
</feature>
<dbReference type="InterPro" id="IPR013783">
    <property type="entry name" value="Ig-like_fold"/>
</dbReference>
<dbReference type="OrthoDB" id="1744455at2"/>
<dbReference type="SUPFAM" id="SSF49478">
    <property type="entry name" value="Cna protein B-type domain"/>
    <property type="match status" value="9"/>
</dbReference>
<dbReference type="Gene3D" id="2.60.40.1140">
    <property type="entry name" value="Collagen-binding surface protein Cna, B-type domain"/>
    <property type="match status" value="9"/>
</dbReference>
<evidence type="ECO:0000256" key="6">
    <source>
        <dbReference type="SAM" id="Phobius"/>
    </source>
</evidence>
<accession>A0A430AS16</accession>
<dbReference type="Gene3D" id="2.60.40.10">
    <property type="entry name" value="Immunoglobulins"/>
    <property type="match status" value="1"/>
</dbReference>
<name>A0A430AS16_9ENTE</name>
<feature type="transmembrane region" description="Helical" evidence="6">
    <location>
        <begin position="1440"/>
        <end position="1459"/>
    </location>
</feature>
<feature type="domain" description="CNA-B" evidence="7">
    <location>
        <begin position="673"/>
        <end position="754"/>
    </location>
</feature>
<dbReference type="Gene3D" id="2.60.40.1280">
    <property type="match status" value="1"/>
</dbReference>
<dbReference type="CDD" id="cd00222">
    <property type="entry name" value="CollagenBindB"/>
    <property type="match status" value="9"/>
</dbReference>
<reference evidence="9 10" key="1">
    <citation type="submission" date="2017-05" db="EMBL/GenBank/DDBJ databases">
        <title>Vagococcus spp. assemblies.</title>
        <authorList>
            <person name="Gulvik C.A."/>
        </authorList>
    </citation>
    <scope>NUCLEOTIDE SEQUENCE [LARGE SCALE GENOMIC DNA]</scope>
    <source>
        <strain evidence="9 10">LMG 24798</strain>
    </source>
</reference>
<dbReference type="NCBIfam" id="TIGR01167">
    <property type="entry name" value="LPXTG_anchor"/>
    <property type="match status" value="1"/>
</dbReference>
<keyword evidence="6" id="KW-0812">Transmembrane</keyword>
<evidence type="ECO:0000256" key="1">
    <source>
        <dbReference type="ARBA" id="ARBA00004191"/>
    </source>
</evidence>
<dbReference type="Pfam" id="PF17802">
    <property type="entry name" value="SpaA"/>
    <property type="match status" value="1"/>
</dbReference>
<evidence type="ECO:0000313" key="10">
    <source>
        <dbReference type="Proteomes" id="UP000286773"/>
    </source>
</evidence>
<feature type="domain" description="CNA-B" evidence="7">
    <location>
        <begin position="950"/>
        <end position="1037"/>
    </location>
</feature>
<evidence type="ECO:0000313" key="9">
    <source>
        <dbReference type="EMBL" id="RSU10859.1"/>
    </source>
</evidence>
<feature type="domain" description="CNA-B" evidence="7">
    <location>
        <begin position="859"/>
        <end position="941"/>
    </location>
</feature>
<gene>
    <name evidence="9" type="ORF">CBF27_09190</name>
</gene>
<keyword evidence="3" id="KW-0964">Secreted</keyword>
<dbReference type="GO" id="GO:0007155">
    <property type="term" value="P:cell adhesion"/>
    <property type="evidence" value="ECO:0007669"/>
    <property type="project" value="InterPro"/>
</dbReference>
<comment type="subcellular location">
    <subcellularLocation>
        <location evidence="1">Secreted</location>
        <location evidence="1">Cell wall</location>
    </subcellularLocation>
</comment>
<feature type="domain" description="CNA-B" evidence="7">
    <location>
        <begin position="1231"/>
        <end position="1313"/>
    </location>
</feature>
<feature type="domain" description="CNA-B" evidence="7">
    <location>
        <begin position="1136"/>
        <end position="1223"/>
    </location>
</feature>
<comment type="caution">
    <text evidence="9">The sequence shown here is derived from an EMBL/GenBank/DDBJ whole genome shotgun (WGS) entry which is preliminary data.</text>
</comment>
<feature type="domain" description="SpaA-like prealbumin fold" evidence="8">
    <location>
        <begin position="469"/>
        <end position="547"/>
    </location>
</feature>
<dbReference type="Proteomes" id="UP000286773">
    <property type="component" value="Unassembled WGS sequence"/>
</dbReference>
<keyword evidence="10" id="KW-1185">Reference proteome</keyword>
<keyword evidence="4" id="KW-0732">Signal</keyword>
<evidence type="ECO:0000256" key="2">
    <source>
        <dbReference type="ARBA" id="ARBA00022512"/>
    </source>
</evidence>
<evidence type="ECO:0000256" key="3">
    <source>
        <dbReference type="ARBA" id="ARBA00022525"/>
    </source>
</evidence>
<dbReference type="InterPro" id="IPR008454">
    <property type="entry name" value="Collagen-bd_Cna-like_B-typ_dom"/>
</dbReference>
<dbReference type="InterPro" id="IPR011252">
    <property type="entry name" value="Fibrogen-bd_dom1"/>
</dbReference>
<evidence type="ECO:0000259" key="7">
    <source>
        <dbReference type="Pfam" id="PF05738"/>
    </source>
</evidence>
<feature type="domain" description="CNA-B" evidence="7">
    <location>
        <begin position="764"/>
        <end position="851"/>
    </location>
</feature>
<keyword evidence="6" id="KW-0472">Membrane</keyword>
<dbReference type="SUPFAM" id="SSF49401">
    <property type="entry name" value="Bacterial adhesins"/>
    <property type="match status" value="1"/>
</dbReference>
<keyword evidence="6" id="KW-1133">Transmembrane helix</keyword>
<feature type="domain" description="CNA-B" evidence="7">
    <location>
        <begin position="578"/>
        <end position="665"/>
    </location>
</feature>
<evidence type="ECO:0000256" key="5">
    <source>
        <dbReference type="ARBA" id="ARBA00023088"/>
    </source>
</evidence>
<dbReference type="Pfam" id="PF05738">
    <property type="entry name" value="Cna_B"/>
    <property type="match status" value="9"/>
</dbReference>
<evidence type="ECO:0008006" key="11">
    <source>
        <dbReference type="Google" id="ProtNLM"/>
    </source>
</evidence>
<dbReference type="InterPro" id="IPR041033">
    <property type="entry name" value="SpaA_PFL_dom_1"/>
</dbReference>
<keyword evidence="5" id="KW-0572">Peptidoglycan-anchor</keyword>
<proteinExistence type="predicted"/>
<sequence>MYLHNSFQYLFYDVSRRGGGYNKMAIKNGFRVLSRVVASLLMLGVMVTSLLIPEKNVNAASDISGLITQEKNDFYVIHNGKEEPVVIDGVEQVPRPDFTVGDEVKFIYRYRIDDLSSVNDGDYFDVTLPNQEYIHIPDSSLLNILDNSTGDILGTWQIKNGKIHAVLNEKAALSDSAENGYFMFKGNLLKEGTGIEIEVDGNLTIEIDIEPDPNDKPDDPEQPVDIPELPERFDDFYKEGKQFSNQNVIHWNTSFNLDELRNMFNGDPIQTKQKMMFIDELAPQTFLAGIPAINVPVYVPTRDGKLGDLAHKTIDLVEKNLAVEMTPQKDEGFDQFYERMETSGKVAYGIHDNTLLISFGTVPGNGITYYDLFGGQAGFEAYVDSLVTDKVIDQKQAEKMKEVYSPSGPSNGNIVGLGVSFDVDVRGVSGEYVNKAKLKWVEGNDETNEVIVEFFDVHGGLEIVKTGCVLIKKIDGDTKEKLSDVTFKLQKKDDKGEYLDYTPKDGVNERKTDSNGEVMFTRLDNGEYRIVEVSVPEGYSDEKIVIRPNDGYFTINNETDKEGFTFDVSNYKQPTSRTVKKVWVDGDNQDGLRPESIQVQLHKNDAPYGKAVTLNEANNWSHTWSDLPEKENGKDIVYTVKETGGVTGYTTSTAVTGQIVTLTNTHTPEVVQIKGKKTWHDDNNNDGKRPDKIIVNLLADGQVIDSQEVTEADNWSYTFKDLAKYANGKGITYTVTENAVADYTTEINGYDITNRYTPKKTSRSVQKVWVDGDNQDGLRPESIQVQLHKNDAPYGKAVTLNEANNWSHTWSDLPEKENGKDIVYTVKETGDVTGYTTSTAVTGQIVTLTNTHTPEVVQIKGKKTWHDDNNNDGKRPDKIIVNLLADGQVIDSQEVTAADNWSYTFKDLAKYANGKGITYTVTEEAVLGYSTEVSGYDIMNTYTPKKTSRSVQKVWVDGDNQDGLRPESIQVQLHKNDVPYGKAVTLDEANNWSHTWSDLPEKENGKDIVYTVKETGDVTGYTTSTAVTGQIVTLTNTHTPEVVQIKGKKTWHDDNNNAGKRPDKILVNLLADGQVIDSQEVTEADNWSYTFKDLAKYAGGKGITYTVTEEAVPGYSTEVSGYDIMNTYTPKKTNRSVQKVWVDGDNQDGLRPESIQVQLHKNDAPYGKAVTLNEANNWSHTWSDLPEKENGKDIVYTVKETDGVTGYTTSTAVTGQIVTLTNTHTPEVVQIKGKKTWHDDNNTDGKRPDKILVNLLADGQVIDSQEVTEADNWSYTFKDLAKYANGKHITYTVTENAVADYTTEIDGYDITNTYAPKKTSVRVTKFWNDEKDLIKLRPEMVKVQLLADGKEQGKEIILNQENNWTYCWENVALVNQQGEEISYTVQEKDVPIGYIQRVDDNDKGNIILCNTVIKKKAGDLPSTPSQAGKILPKSGEKNNGVAKFIGLLIVGIGLLIYIFRNKKVRE</sequence>
<dbReference type="InterPro" id="IPR008966">
    <property type="entry name" value="Adhesion_dom_sf"/>
</dbReference>
<evidence type="ECO:0000256" key="4">
    <source>
        <dbReference type="ARBA" id="ARBA00022729"/>
    </source>
</evidence>
<evidence type="ECO:0000259" key="8">
    <source>
        <dbReference type="Pfam" id="PF17802"/>
    </source>
</evidence>
<organism evidence="9 10">
    <name type="scientific">Vagococcus acidifermentans</name>
    <dbReference type="NCBI Taxonomy" id="564710"/>
    <lineage>
        <taxon>Bacteria</taxon>
        <taxon>Bacillati</taxon>
        <taxon>Bacillota</taxon>
        <taxon>Bacilli</taxon>
        <taxon>Lactobacillales</taxon>
        <taxon>Enterococcaceae</taxon>
        <taxon>Vagococcus</taxon>
    </lineage>
</organism>
<protein>
    <recommendedName>
        <fullName evidence="11">Gram-positive cocci surface proteins LPxTG domain-containing protein</fullName>
    </recommendedName>
</protein>
<dbReference type="EMBL" id="NGKC01000010">
    <property type="protein sequence ID" value="RSU10859.1"/>
    <property type="molecule type" value="Genomic_DNA"/>
</dbReference>
<feature type="domain" description="CNA-B" evidence="7">
    <location>
        <begin position="1321"/>
        <end position="1406"/>
    </location>
</feature>
<keyword evidence="2" id="KW-0134">Cell wall</keyword>